<evidence type="ECO:0000313" key="18">
    <source>
        <dbReference type="Proteomes" id="UP000774326"/>
    </source>
</evidence>
<comment type="subcellular location">
    <subcellularLocation>
        <location evidence="1 14">Endoplasmic reticulum membrane</location>
        <topology evidence="1 14">Multi-pass membrane protein</topology>
    </subcellularLocation>
</comment>
<evidence type="ECO:0000256" key="13">
    <source>
        <dbReference type="ARBA" id="ARBA00045102"/>
    </source>
</evidence>
<evidence type="ECO:0000256" key="9">
    <source>
        <dbReference type="ARBA" id="ARBA00022824"/>
    </source>
</evidence>
<gene>
    <name evidence="17" type="ORF">WICPIJ_007018</name>
</gene>
<feature type="transmembrane region" description="Helical" evidence="14">
    <location>
        <begin position="675"/>
        <end position="696"/>
    </location>
</feature>
<feature type="compositionally biased region" description="Polar residues" evidence="15">
    <location>
        <begin position="8"/>
        <end position="30"/>
    </location>
</feature>
<feature type="transmembrane region" description="Helical" evidence="14">
    <location>
        <begin position="308"/>
        <end position="327"/>
    </location>
</feature>
<dbReference type="InterPro" id="IPR027005">
    <property type="entry name" value="PMT-like"/>
</dbReference>
<keyword evidence="5 14" id="KW-0328">Glycosyltransferase</keyword>
<feature type="transmembrane region" description="Helical" evidence="14">
    <location>
        <begin position="708"/>
        <end position="726"/>
    </location>
</feature>
<feature type="transmembrane region" description="Helical" evidence="14">
    <location>
        <begin position="218"/>
        <end position="238"/>
    </location>
</feature>
<dbReference type="InterPro" id="IPR003342">
    <property type="entry name" value="ArnT-like_N"/>
</dbReference>
<dbReference type="PANTHER" id="PTHR10050">
    <property type="entry name" value="DOLICHYL-PHOSPHATE-MANNOSE--PROTEIN MANNOSYLTRANSFERASE"/>
    <property type="match status" value="1"/>
</dbReference>
<accession>A0A9P8TKV3</accession>
<keyword evidence="7 14" id="KW-0812">Transmembrane</keyword>
<dbReference type="OrthoDB" id="292747at2759"/>
<keyword evidence="11 14" id="KW-0472">Membrane</keyword>
<organism evidence="17 18">
    <name type="scientific">Wickerhamomyces pijperi</name>
    <name type="common">Yeast</name>
    <name type="synonym">Pichia pijperi</name>
    <dbReference type="NCBI Taxonomy" id="599730"/>
    <lineage>
        <taxon>Eukaryota</taxon>
        <taxon>Fungi</taxon>
        <taxon>Dikarya</taxon>
        <taxon>Ascomycota</taxon>
        <taxon>Saccharomycotina</taxon>
        <taxon>Saccharomycetes</taxon>
        <taxon>Phaffomycetales</taxon>
        <taxon>Wickerhamomycetaceae</taxon>
        <taxon>Wickerhamomyces</taxon>
    </lineage>
</organism>
<dbReference type="GO" id="GO:0005789">
    <property type="term" value="C:endoplasmic reticulum membrane"/>
    <property type="evidence" value="ECO:0007669"/>
    <property type="project" value="UniProtKB-SubCell"/>
</dbReference>
<keyword evidence="8" id="KW-0677">Repeat</keyword>
<evidence type="ECO:0000256" key="7">
    <source>
        <dbReference type="ARBA" id="ARBA00022692"/>
    </source>
</evidence>
<keyword evidence="6 14" id="KW-0808">Transferase</keyword>
<feature type="transmembrane region" description="Helical" evidence="14">
    <location>
        <begin position="167"/>
        <end position="188"/>
    </location>
</feature>
<dbReference type="GO" id="GO:0004169">
    <property type="term" value="F:dolichyl-phosphate-mannose-protein mannosyltransferase activity"/>
    <property type="evidence" value="ECO:0007669"/>
    <property type="project" value="UniProtKB-UniRule"/>
</dbReference>
<feature type="domain" description="MIR" evidence="16">
    <location>
        <begin position="361"/>
        <end position="415"/>
    </location>
</feature>
<comment type="pathway">
    <text evidence="2 14">Protein modification; protein glycosylation.</text>
</comment>
<dbReference type="PROSITE" id="PS50919">
    <property type="entry name" value="MIR"/>
    <property type="match status" value="3"/>
</dbReference>
<evidence type="ECO:0000256" key="1">
    <source>
        <dbReference type="ARBA" id="ARBA00004477"/>
    </source>
</evidence>
<keyword evidence="9 14" id="KW-0256">Endoplasmic reticulum</keyword>
<dbReference type="EC" id="2.4.1.109" evidence="4 14"/>
<evidence type="ECO:0000256" key="15">
    <source>
        <dbReference type="SAM" id="MobiDB-lite"/>
    </source>
</evidence>
<proteinExistence type="inferred from homology"/>
<comment type="caution">
    <text evidence="17">The sequence shown here is derived from an EMBL/GenBank/DDBJ whole genome shotgun (WGS) entry which is preliminary data.</text>
</comment>
<feature type="transmembrane region" description="Helical" evidence="14">
    <location>
        <begin position="642"/>
        <end position="663"/>
    </location>
</feature>
<reference evidence="17" key="2">
    <citation type="submission" date="2021-01" db="EMBL/GenBank/DDBJ databases">
        <authorList>
            <person name="Schikora-Tamarit M.A."/>
        </authorList>
    </citation>
    <scope>NUCLEOTIDE SEQUENCE</scope>
    <source>
        <strain evidence="17">CBS2887</strain>
    </source>
</reference>
<dbReference type="InterPro" id="IPR016093">
    <property type="entry name" value="MIR_motif"/>
</dbReference>
<comment type="catalytic activity">
    <reaction evidence="12 14">
        <text>a di-trans,poly-cis-dolichyl beta-D-mannosyl phosphate + L-threonyl-[protein] = 3-O-(alpha-D-mannosyl)-L-threonyl-[protein] + a di-trans,poly-cis-dolichyl phosphate + H(+)</text>
        <dbReference type="Rhea" id="RHEA:53396"/>
        <dbReference type="Rhea" id="RHEA-COMP:11060"/>
        <dbReference type="Rhea" id="RHEA-COMP:13547"/>
        <dbReference type="Rhea" id="RHEA-COMP:19498"/>
        <dbReference type="Rhea" id="RHEA-COMP:19501"/>
        <dbReference type="ChEBI" id="CHEBI:15378"/>
        <dbReference type="ChEBI" id="CHEBI:30013"/>
        <dbReference type="ChEBI" id="CHEBI:57683"/>
        <dbReference type="ChEBI" id="CHEBI:58211"/>
        <dbReference type="ChEBI" id="CHEBI:137323"/>
        <dbReference type="EC" id="2.4.1.109"/>
    </reaction>
</comment>
<feature type="compositionally biased region" description="Acidic residues" evidence="15">
    <location>
        <begin position="31"/>
        <end position="48"/>
    </location>
</feature>
<evidence type="ECO:0000259" key="16">
    <source>
        <dbReference type="PROSITE" id="PS50919"/>
    </source>
</evidence>
<sequence length="781" mass="89933">MSKAKISTGRSSTAPEDQQLKSRASVSTDDLISESEAEGDTDAQLESDDLQKKDSSTTTTTTTKSPSSLCQIIAFLTLIEPYVSTVFYTFLSYYIRSYKIDLAKKVIWDESHFGKFGSYYLRHEFYHDVHPPLGKMIVGLTEYLSGWDGEDFAFESGKAYPETLDFVTIRMLNALFSLAVVPVAYWAANTLRLRLVSVHLVTMMVCLESTYIALGKFILLDSTLLFFTATTFLTFVKIHDLNQTGKEFTTAWYVWYALTGISIGCVCSVKWVGLFVTSLVGLYTVHELLEKLFLKSKGFTWRRYSQHWAVRIVTLIFIPVAIYLICFKIHFALLYKSGTGDSSTSTLFQVNLEGNKILNGPRNVQYGSELTIRSQGQSPNLLHSHTQIYPEGSNQQQITAYGHSDGNNNWIVKYSRSNYTNLEDLESHPFVKDGDMIRLSHKFTNANLHSHDIQGHVSKQFYEVSGYGNEEVGDVKDDWVVEIVEQVKSGNKTYPKEDPSLIHPISTSFRLRHVDLGCYLATTGKAYPAWGFKQSEVICKPSSNSWLSRRDKSTWWNVEDHINEKLESDDNYIPPSSSFFSDFILINFAMASSNSALVPDEDKFDVLSSKWWEWPSLYRGLRMCGWSNFDIKYFLIGNLFNTWGSSFAVVVFCAYTVYLAYSYQRQTLNWSYDQYWKFLICGIYPLFGWILHFLPFIIMGRVTYVHHYVPALFFAMYVMVYVIELFAFKLKVWFRVPIYVVAFAVLFWTFWKYRMFHVGMSQPAEYYKDLALLKTWRVFGN</sequence>
<evidence type="ECO:0000256" key="14">
    <source>
        <dbReference type="RuleBase" id="RU367007"/>
    </source>
</evidence>
<dbReference type="Proteomes" id="UP000774326">
    <property type="component" value="Unassembled WGS sequence"/>
</dbReference>
<feature type="region of interest" description="Disordered" evidence="15">
    <location>
        <begin position="1"/>
        <end position="64"/>
    </location>
</feature>
<evidence type="ECO:0000256" key="10">
    <source>
        <dbReference type="ARBA" id="ARBA00022989"/>
    </source>
</evidence>
<feature type="domain" description="MIR" evidence="16">
    <location>
        <begin position="428"/>
        <end position="484"/>
    </location>
</feature>
<feature type="domain" description="MIR" evidence="16">
    <location>
        <begin position="499"/>
        <end position="561"/>
    </location>
</feature>
<evidence type="ECO:0000313" key="17">
    <source>
        <dbReference type="EMBL" id="KAH3682026.1"/>
    </source>
</evidence>
<feature type="transmembrane region" description="Helical" evidence="14">
    <location>
        <begin position="250"/>
        <end position="283"/>
    </location>
</feature>
<dbReference type="PANTHER" id="PTHR10050:SF52">
    <property type="entry name" value="DOLICHYL-PHOSPHATE-MANNOSE--PROTEIN MANNOSYLTRANSFERASE 6"/>
    <property type="match status" value="1"/>
</dbReference>
<evidence type="ECO:0000256" key="5">
    <source>
        <dbReference type="ARBA" id="ARBA00022676"/>
    </source>
</evidence>
<evidence type="ECO:0000256" key="2">
    <source>
        <dbReference type="ARBA" id="ARBA00004922"/>
    </source>
</evidence>
<evidence type="ECO:0000256" key="6">
    <source>
        <dbReference type="ARBA" id="ARBA00022679"/>
    </source>
</evidence>
<dbReference type="EMBL" id="JAEUBG010004036">
    <property type="protein sequence ID" value="KAH3682026.1"/>
    <property type="molecule type" value="Genomic_DNA"/>
</dbReference>
<feature type="transmembrane region" description="Helical" evidence="14">
    <location>
        <begin position="195"/>
        <end position="212"/>
    </location>
</feature>
<dbReference type="CDD" id="cd23284">
    <property type="entry name" value="beta-trefoil_MIR_PMT2-like"/>
    <property type="match status" value="1"/>
</dbReference>
<dbReference type="AlphaFoldDB" id="A0A9P8TKV3"/>
<reference evidence="17" key="1">
    <citation type="journal article" date="2021" name="Open Biol.">
        <title>Shared evolutionary footprints suggest mitochondrial oxidative damage underlies multiple complex I losses in fungi.</title>
        <authorList>
            <person name="Schikora-Tamarit M.A."/>
            <person name="Marcet-Houben M."/>
            <person name="Nosek J."/>
            <person name="Gabaldon T."/>
        </authorList>
    </citation>
    <scope>NUCLEOTIDE SEQUENCE</scope>
    <source>
        <strain evidence="17">CBS2887</strain>
    </source>
</reference>
<comment type="function">
    <text evidence="14">Transfers mannose from Dol-P-mannose to Ser or Thr residues on proteins.</text>
</comment>
<evidence type="ECO:0000256" key="11">
    <source>
        <dbReference type="ARBA" id="ARBA00023136"/>
    </source>
</evidence>
<evidence type="ECO:0000256" key="8">
    <source>
        <dbReference type="ARBA" id="ARBA00022737"/>
    </source>
</evidence>
<keyword evidence="18" id="KW-1185">Reference proteome</keyword>
<protein>
    <recommendedName>
        <fullName evidence="4 14">Dolichyl-phosphate-mannose--protein mannosyltransferase</fullName>
        <ecNumber evidence="4 14">2.4.1.109</ecNumber>
    </recommendedName>
</protein>
<evidence type="ECO:0000256" key="4">
    <source>
        <dbReference type="ARBA" id="ARBA00012839"/>
    </source>
</evidence>
<evidence type="ECO:0000256" key="3">
    <source>
        <dbReference type="ARBA" id="ARBA00007222"/>
    </source>
</evidence>
<dbReference type="Pfam" id="PF02366">
    <property type="entry name" value="PMT"/>
    <property type="match status" value="1"/>
</dbReference>
<dbReference type="SUPFAM" id="SSF82109">
    <property type="entry name" value="MIR domain"/>
    <property type="match status" value="1"/>
</dbReference>
<evidence type="ECO:0000256" key="12">
    <source>
        <dbReference type="ARBA" id="ARBA00045085"/>
    </source>
</evidence>
<name>A0A9P8TKV3_WICPI</name>
<dbReference type="Pfam" id="PF02815">
    <property type="entry name" value="MIR"/>
    <property type="match status" value="1"/>
</dbReference>
<comment type="similarity">
    <text evidence="3 14">Belongs to the glycosyltransferase 39 family.</text>
</comment>
<keyword evidence="10 14" id="KW-1133">Transmembrane helix</keyword>
<comment type="catalytic activity">
    <reaction evidence="13 14">
        <text>a di-trans,poly-cis-dolichyl beta-D-mannosyl phosphate + L-seryl-[protein] = 3-O-(alpha-D-mannosyl)-L-seryl-[protein] + a di-trans,poly-cis-dolichyl phosphate + H(+)</text>
        <dbReference type="Rhea" id="RHEA:17377"/>
        <dbReference type="Rhea" id="RHEA-COMP:9863"/>
        <dbReference type="Rhea" id="RHEA-COMP:13546"/>
        <dbReference type="Rhea" id="RHEA-COMP:19498"/>
        <dbReference type="Rhea" id="RHEA-COMP:19501"/>
        <dbReference type="ChEBI" id="CHEBI:15378"/>
        <dbReference type="ChEBI" id="CHEBI:29999"/>
        <dbReference type="ChEBI" id="CHEBI:57683"/>
        <dbReference type="ChEBI" id="CHEBI:58211"/>
        <dbReference type="ChEBI" id="CHEBI:137321"/>
        <dbReference type="EC" id="2.4.1.109"/>
    </reaction>
</comment>
<dbReference type="Pfam" id="PF16192">
    <property type="entry name" value="PMT_4TMC"/>
    <property type="match status" value="1"/>
</dbReference>
<dbReference type="SMART" id="SM00472">
    <property type="entry name" value="MIR"/>
    <property type="match status" value="3"/>
</dbReference>
<feature type="transmembrane region" description="Helical" evidence="14">
    <location>
        <begin position="72"/>
        <end position="95"/>
    </location>
</feature>
<dbReference type="Gene3D" id="2.80.10.50">
    <property type="match status" value="1"/>
</dbReference>
<dbReference type="InterPro" id="IPR032421">
    <property type="entry name" value="PMT_4TMC"/>
</dbReference>
<dbReference type="InterPro" id="IPR036300">
    <property type="entry name" value="MIR_dom_sf"/>
</dbReference>
<feature type="transmembrane region" description="Helical" evidence="14">
    <location>
        <begin position="732"/>
        <end position="751"/>
    </location>
</feature>